<evidence type="ECO:0000256" key="1">
    <source>
        <dbReference type="ARBA" id="ARBA00004613"/>
    </source>
</evidence>
<evidence type="ECO:0000256" key="2">
    <source>
        <dbReference type="ARBA" id="ARBA00020696"/>
    </source>
</evidence>
<dbReference type="SUPFAM" id="SSF48201">
    <property type="entry name" value="Uteroglobin-like"/>
    <property type="match status" value="1"/>
</dbReference>
<evidence type="ECO:0000313" key="10">
    <source>
        <dbReference type="EMBL" id="CAK6449610.1"/>
    </source>
</evidence>
<sequence length="94" mass="10147">MKLTLPLLLVTLALCCPDANAGPVCPALTSVMTNFLLGPRGSLKREMNRVDAPAEAMQGTLNVKTCVDKLSLLDRFSVAKFVKIVEIKCKKQSA</sequence>
<feature type="chain" id="PRO_5046184397" description="Uteroglobin" evidence="9">
    <location>
        <begin position="22"/>
        <end position="94"/>
    </location>
</feature>
<dbReference type="InterPro" id="IPR000329">
    <property type="entry name" value="Uteroglobin"/>
</dbReference>
<name>A0ABP0AGG3_PIPNA</name>
<gene>
    <name evidence="10" type="ORF">MPIPNATIZW_LOCUS17916</name>
</gene>
<comment type="similarity">
    <text evidence="8">Belongs to the secretoglobin family. Lipophilin subfamily.</text>
</comment>
<evidence type="ECO:0000256" key="4">
    <source>
        <dbReference type="ARBA" id="ARBA00022729"/>
    </source>
</evidence>
<evidence type="ECO:0000256" key="8">
    <source>
        <dbReference type="ARBA" id="ARBA00038364"/>
    </source>
</evidence>
<reference evidence="10" key="1">
    <citation type="submission" date="2023-12" db="EMBL/GenBank/DDBJ databases">
        <authorList>
            <person name="Brown T."/>
        </authorList>
    </citation>
    <scope>NUCLEOTIDE SEQUENCE</scope>
</reference>
<dbReference type="InterPro" id="IPR035960">
    <property type="entry name" value="Secretoglobin_sf"/>
</dbReference>
<dbReference type="PANTHER" id="PTHR11332:SF6">
    <property type="entry name" value="SECRETOGLOBIN FAMILY 1D MEMBER 4"/>
    <property type="match status" value="1"/>
</dbReference>
<accession>A0ABP0AGG3</accession>
<keyword evidence="3" id="KW-0964">Secreted</keyword>
<dbReference type="Pfam" id="PF01099">
    <property type="entry name" value="Uteroglobin"/>
    <property type="match status" value="1"/>
</dbReference>
<comment type="subcellular location">
    <subcellularLocation>
        <location evidence="1">Secreted</location>
    </subcellularLocation>
</comment>
<dbReference type="PRINTS" id="PR00486">
    <property type="entry name" value="UTEROGLOBIN"/>
</dbReference>
<keyword evidence="4 9" id="KW-0732">Signal</keyword>
<evidence type="ECO:0000256" key="9">
    <source>
        <dbReference type="SAM" id="SignalP"/>
    </source>
</evidence>
<dbReference type="EMBL" id="OY882866">
    <property type="protein sequence ID" value="CAK6449610.1"/>
    <property type="molecule type" value="Genomic_DNA"/>
</dbReference>
<keyword evidence="5" id="KW-0593">Phospholipase A2 inhibitor</keyword>
<protein>
    <recommendedName>
        <fullName evidence="2">Uteroglobin</fullName>
    </recommendedName>
    <alternativeName>
        <fullName evidence="7">Secretoglobin family 1A member 1</fullName>
    </alternativeName>
</protein>
<keyword evidence="6" id="KW-1015">Disulfide bond</keyword>
<evidence type="ECO:0000256" key="3">
    <source>
        <dbReference type="ARBA" id="ARBA00022525"/>
    </source>
</evidence>
<evidence type="ECO:0000256" key="6">
    <source>
        <dbReference type="ARBA" id="ARBA00023157"/>
    </source>
</evidence>
<proteinExistence type="inferred from homology"/>
<organism evidence="10 11">
    <name type="scientific">Pipistrellus nathusii</name>
    <name type="common">Nathusius' pipistrelle</name>
    <dbReference type="NCBI Taxonomy" id="59473"/>
    <lineage>
        <taxon>Eukaryota</taxon>
        <taxon>Metazoa</taxon>
        <taxon>Chordata</taxon>
        <taxon>Craniata</taxon>
        <taxon>Vertebrata</taxon>
        <taxon>Euteleostomi</taxon>
        <taxon>Mammalia</taxon>
        <taxon>Eutheria</taxon>
        <taxon>Laurasiatheria</taxon>
        <taxon>Chiroptera</taxon>
        <taxon>Yangochiroptera</taxon>
        <taxon>Vespertilionidae</taxon>
        <taxon>Pipistrellus</taxon>
    </lineage>
</organism>
<feature type="signal peptide" evidence="9">
    <location>
        <begin position="1"/>
        <end position="21"/>
    </location>
</feature>
<dbReference type="PANTHER" id="PTHR11332">
    <property type="entry name" value="SECRETOGLOBIN FAMILY 1D"/>
    <property type="match status" value="1"/>
</dbReference>
<dbReference type="InterPro" id="IPR016126">
    <property type="entry name" value="Secretoglobin"/>
</dbReference>
<keyword evidence="11" id="KW-1185">Reference proteome</keyword>
<evidence type="ECO:0000256" key="5">
    <source>
        <dbReference type="ARBA" id="ARBA00023005"/>
    </source>
</evidence>
<dbReference type="PROSITE" id="PS51311">
    <property type="entry name" value="SCGB"/>
    <property type="match status" value="1"/>
</dbReference>
<dbReference type="Proteomes" id="UP001314169">
    <property type="component" value="Chromosome 9"/>
</dbReference>
<evidence type="ECO:0000313" key="11">
    <source>
        <dbReference type="Proteomes" id="UP001314169"/>
    </source>
</evidence>
<evidence type="ECO:0000256" key="7">
    <source>
        <dbReference type="ARBA" id="ARBA00031712"/>
    </source>
</evidence>